<name>A0A1Y1VKC3_9FUNG</name>
<dbReference type="Proteomes" id="UP000193719">
    <property type="component" value="Unassembled WGS sequence"/>
</dbReference>
<dbReference type="AlphaFoldDB" id="A0A1Y1VKC3"/>
<dbReference type="OrthoDB" id="10253041at2759"/>
<dbReference type="STRING" id="1754191.A0A1Y1VKC3"/>
<dbReference type="Gene3D" id="2.60.40.3120">
    <property type="match status" value="1"/>
</dbReference>
<evidence type="ECO:0000313" key="5">
    <source>
        <dbReference type="EMBL" id="ORX58532.1"/>
    </source>
</evidence>
<dbReference type="GO" id="GO:0004181">
    <property type="term" value="F:metallocarboxypeptidase activity"/>
    <property type="evidence" value="ECO:0007669"/>
    <property type="project" value="InterPro"/>
</dbReference>
<evidence type="ECO:0000256" key="1">
    <source>
        <dbReference type="ARBA" id="ARBA00001947"/>
    </source>
</evidence>
<sequence>MYYYIQRTVNNCAPPLLFDSRFESGNLQKAIRIDDYAYFLQLKCDLNTNGHVQWFFFQVKNMQGNHEYQFTLGNFTKPKSLFNNGMKVLVYSKKKKEKENIGWYRTGYNISYTKNKKCSNFKQTYLLDMSIVFTEDNDTCYIAYCYPYTYSDLQRDINILKMDNKLFNVLNHEIIGESINKNKIDLITITNNRINNENKKVIIITGRVHPCETNSSFMVKGFIEFMIGNTKEAQYIRDNYIVKIIPMLNPDGVISGNSRCSLTGYDLNRCWRLSEKKLIRYTPEIHTVIKMIEKTLENNSIEMFVDMHGHSRKFGTFLYGCSNDDNEDNRYKERIFPYIFSNYYKQYVYFNRCHFNIEKVKEGTGRVTMHKKYNVLKSYTMEASMCGSDLTSTKENE</sequence>
<comment type="similarity">
    <text evidence="2 3">Belongs to the peptidase M14 family.</text>
</comment>
<proteinExistence type="inferred from homology"/>
<dbReference type="InterPro" id="IPR040626">
    <property type="entry name" value="Pepdidase_M14_N"/>
</dbReference>
<dbReference type="Pfam" id="PF00246">
    <property type="entry name" value="Peptidase_M14"/>
    <property type="match status" value="1"/>
</dbReference>
<dbReference type="Pfam" id="PF18027">
    <property type="entry name" value="Pepdidase_M14_N"/>
    <property type="match status" value="1"/>
</dbReference>
<dbReference type="PANTHER" id="PTHR12756:SF11">
    <property type="entry name" value="CYTOSOLIC CARBOXYPEPTIDASE 1"/>
    <property type="match status" value="1"/>
</dbReference>
<dbReference type="Gene3D" id="3.40.630.10">
    <property type="entry name" value="Zn peptidases"/>
    <property type="match status" value="1"/>
</dbReference>
<evidence type="ECO:0000313" key="6">
    <source>
        <dbReference type="Proteomes" id="UP000193719"/>
    </source>
</evidence>
<feature type="active site" description="Proton donor/acceptor" evidence="3">
    <location>
        <position position="382"/>
    </location>
</feature>
<dbReference type="PANTHER" id="PTHR12756">
    <property type="entry name" value="CYTOSOLIC CARBOXYPEPTIDASE"/>
    <property type="match status" value="1"/>
</dbReference>
<dbReference type="PROSITE" id="PS52035">
    <property type="entry name" value="PEPTIDASE_M14"/>
    <property type="match status" value="1"/>
</dbReference>
<evidence type="ECO:0000256" key="2">
    <source>
        <dbReference type="ARBA" id="ARBA00005988"/>
    </source>
</evidence>
<comment type="caution">
    <text evidence="5">The sequence shown here is derived from an EMBL/GenBank/DDBJ whole genome shotgun (WGS) entry which is preliminary data.</text>
</comment>
<gene>
    <name evidence="5" type="ORF">BCR36DRAFT_113774</name>
</gene>
<evidence type="ECO:0000259" key="4">
    <source>
        <dbReference type="PROSITE" id="PS52035"/>
    </source>
</evidence>
<dbReference type="GO" id="GO:0008270">
    <property type="term" value="F:zinc ion binding"/>
    <property type="evidence" value="ECO:0007669"/>
    <property type="project" value="InterPro"/>
</dbReference>
<protein>
    <submittedName>
        <fullName evidence="5">Zn-dependent exopeptidase</fullName>
    </submittedName>
</protein>
<organism evidence="5 6">
    <name type="scientific">Piromyces finnis</name>
    <dbReference type="NCBI Taxonomy" id="1754191"/>
    <lineage>
        <taxon>Eukaryota</taxon>
        <taxon>Fungi</taxon>
        <taxon>Fungi incertae sedis</taxon>
        <taxon>Chytridiomycota</taxon>
        <taxon>Chytridiomycota incertae sedis</taxon>
        <taxon>Neocallimastigomycetes</taxon>
        <taxon>Neocallimastigales</taxon>
        <taxon>Neocallimastigaceae</taxon>
        <taxon>Piromyces</taxon>
    </lineage>
</organism>
<accession>A0A1Y1VKC3</accession>
<dbReference type="InterPro" id="IPR050821">
    <property type="entry name" value="Cytosolic_carboxypeptidase"/>
</dbReference>
<reference evidence="5 6" key="1">
    <citation type="submission" date="2016-08" db="EMBL/GenBank/DDBJ databases">
        <title>Genomes of anaerobic fungi encode conserved fungal cellulosomes for biomass hydrolysis.</title>
        <authorList>
            <consortium name="DOE Joint Genome Institute"/>
            <person name="Haitjema C.H."/>
            <person name="Gilmore S.P."/>
            <person name="Henske J.K."/>
            <person name="Solomon K.V."/>
            <person name="De Groot R."/>
            <person name="Kuo A."/>
            <person name="Mondo S.J."/>
            <person name="Salamov A.A."/>
            <person name="Labutti K."/>
            <person name="Zhao Z."/>
            <person name="Chiniquy J."/>
            <person name="Barry K."/>
            <person name="Brewer H.M."/>
            <person name="Purvine S.O."/>
            <person name="Wright A.T."/>
            <person name="Boxma B."/>
            <person name="Van Alen T."/>
            <person name="Hackstein J.H."/>
            <person name="Baker S.E."/>
            <person name="Grigoriev I.V."/>
            <person name="O'Malley M.A."/>
        </authorList>
    </citation>
    <scope>NUCLEOTIDE SEQUENCE [LARGE SCALE GENOMIC DNA]</scope>
    <source>
        <strain evidence="6">finn</strain>
    </source>
</reference>
<dbReference type="EMBL" id="MCFH01000004">
    <property type="protein sequence ID" value="ORX58532.1"/>
    <property type="molecule type" value="Genomic_DNA"/>
</dbReference>
<comment type="cofactor">
    <cofactor evidence="1">
        <name>Zn(2+)</name>
        <dbReference type="ChEBI" id="CHEBI:29105"/>
    </cofactor>
</comment>
<dbReference type="SUPFAM" id="SSF53187">
    <property type="entry name" value="Zn-dependent exopeptidases"/>
    <property type="match status" value="1"/>
</dbReference>
<dbReference type="InterPro" id="IPR000834">
    <property type="entry name" value="Peptidase_M14"/>
</dbReference>
<reference evidence="5 6" key="2">
    <citation type="submission" date="2016-08" db="EMBL/GenBank/DDBJ databases">
        <title>Pervasive Adenine N6-methylation of Active Genes in Fungi.</title>
        <authorList>
            <consortium name="DOE Joint Genome Institute"/>
            <person name="Mondo S.J."/>
            <person name="Dannebaum R.O."/>
            <person name="Kuo R.C."/>
            <person name="Labutti K."/>
            <person name="Haridas S."/>
            <person name="Kuo A."/>
            <person name="Salamov A."/>
            <person name="Ahrendt S.R."/>
            <person name="Lipzen A."/>
            <person name="Sullivan W."/>
            <person name="Andreopoulos W.B."/>
            <person name="Clum A."/>
            <person name="Lindquist E."/>
            <person name="Daum C."/>
            <person name="Ramamoorthy G.K."/>
            <person name="Gryganskyi A."/>
            <person name="Culley D."/>
            <person name="Magnuson J.K."/>
            <person name="James T.Y."/>
            <person name="O'Malley M.A."/>
            <person name="Stajich J.E."/>
            <person name="Spatafora J.W."/>
            <person name="Visel A."/>
            <person name="Grigoriev I.V."/>
        </authorList>
    </citation>
    <scope>NUCLEOTIDE SEQUENCE [LARGE SCALE GENOMIC DNA]</scope>
    <source>
        <strain evidence="6">finn</strain>
    </source>
</reference>
<keyword evidence="6" id="KW-1185">Reference proteome</keyword>
<evidence type="ECO:0000256" key="3">
    <source>
        <dbReference type="PROSITE-ProRule" id="PRU01379"/>
    </source>
</evidence>
<feature type="domain" description="Peptidase M14" evidence="4">
    <location>
        <begin position="146"/>
        <end position="397"/>
    </location>
</feature>
<dbReference type="GO" id="GO:0006508">
    <property type="term" value="P:proteolysis"/>
    <property type="evidence" value="ECO:0007669"/>
    <property type="project" value="InterPro"/>
</dbReference>